<evidence type="ECO:0000313" key="3">
    <source>
        <dbReference type="Proteomes" id="UP000654918"/>
    </source>
</evidence>
<evidence type="ECO:0000313" key="2">
    <source>
        <dbReference type="EMBL" id="KAF6813352.1"/>
    </source>
</evidence>
<feature type="region of interest" description="Disordered" evidence="1">
    <location>
        <begin position="1"/>
        <end position="20"/>
    </location>
</feature>
<dbReference type="EMBL" id="WIGO01000408">
    <property type="protein sequence ID" value="KAF6813352.1"/>
    <property type="molecule type" value="Genomic_DNA"/>
</dbReference>
<reference evidence="2" key="1">
    <citation type="journal article" date="2020" name="Phytopathology">
        <title>Genome Sequence Resources of Colletotrichum truncatum, C. plurivorum, C. musicola, and C. sojae: Four Species Pathogenic to Soybean (Glycine max).</title>
        <authorList>
            <person name="Rogerio F."/>
            <person name="Boufleur T.R."/>
            <person name="Ciampi-Guillardi M."/>
            <person name="Sukno S.A."/>
            <person name="Thon M.R."/>
            <person name="Massola Junior N.S."/>
            <person name="Baroncelli R."/>
        </authorList>
    </citation>
    <scope>NUCLEOTIDE SEQUENCE</scope>
    <source>
        <strain evidence="2">LFN00145</strain>
    </source>
</reference>
<organism evidence="2 3">
    <name type="scientific">Colletotrichum plurivorum</name>
    <dbReference type="NCBI Taxonomy" id="2175906"/>
    <lineage>
        <taxon>Eukaryota</taxon>
        <taxon>Fungi</taxon>
        <taxon>Dikarya</taxon>
        <taxon>Ascomycota</taxon>
        <taxon>Pezizomycotina</taxon>
        <taxon>Sordariomycetes</taxon>
        <taxon>Hypocreomycetidae</taxon>
        <taxon>Glomerellales</taxon>
        <taxon>Glomerellaceae</taxon>
        <taxon>Colletotrichum</taxon>
        <taxon>Colletotrichum orchidearum species complex</taxon>
    </lineage>
</organism>
<dbReference type="Proteomes" id="UP000654918">
    <property type="component" value="Unassembled WGS sequence"/>
</dbReference>
<sequence>MPATFGVDDRDDGRDDDRGDGDGKQYFTVLPLYDLIYLQPWACGLDFLQFIRTIPFASPQYDFGGVRHIAFEYDPSWTAEEVWQMHKEWTDRYNKDAAEGQTKLSDKRWELYQGFIDFIRDNSLSYDSQIRLVDRRLCRKSTVLDERDMAMVFRGKWAGWKSQLMKFHGEDGSRYYTTPEDQERNFCCYDDGSDSIWEFIGALEDVAALWEAKEQEINVEIDDAPLVKHLGIMVCETDDDEGR</sequence>
<keyword evidence="3" id="KW-1185">Reference proteome</keyword>
<name>A0A8H6JI23_9PEZI</name>
<protein>
    <submittedName>
        <fullName evidence="2">Uncharacterized protein</fullName>
    </submittedName>
</protein>
<feature type="compositionally biased region" description="Basic and acidic residues" evidence="1">
    <location>
        <begin position="7"/>
        <end position="20"/>
    </location>
</feature>
<accession>A0A8H6JI23</accession>
<comment type="caution">
    <text evidence="2">The sequence shown here is derived from an EMBL/GenBank/DDBJ whole genome shotgun (WGS) entry which is preliminary data.</text>
</comment>
<proteinExistence type="predicted"/>
<evidence type="ECO:0000256" key="1">
    <source>
        <dbReference type="SAM" id="MobiDB-lite"/>
    </source>
</evidence>
<dbReference type="AlphaFoldDB" id="A0A8H6JI23"/>
<gene>
    <name evidence="2" type="ORF">CPLU01_14669</name>
</gene>